<organism evidence="3 4">
    <name type="scientific">Phyllotreta striolata</name>
    <name type="common">Striped flea beetle</name>
    <name type="synonym">Crioceris striolata</name>
    <dbReference type="NCBI Taxonomy" id="444603"/>
    <lineage>
        <taxon>Eukaryota</taxon>
        <taxon>Metazoa</taxon>
        <taxon>Ecdysozoa</taxon>
        <taxon>Arthropoda</taxon>
        <taxon>Hexapoda</taxon>
        <taxon>Insecta</taxon>
        <taxon>Pterygota</taxon>
        <taxon>Neoptera</taxon>
        <taxon>Endopterygota</taxon>
        <taxon>Coleoptera</taxon>
        <taxon>Polyphaga</taxon>
        <taxon>Cucujiformia</taxon>
        <taxon>Chrysomeloidea</taxon>
        <taxon>Chrysomelidae</taxon>
        <taxon>Galerucinae</taxon>
        <taxon>Alticini</taxon>
        <taxon>Phyllotreta</taxon>
    </lineage>
</organism>
<proteinExistence type="predicted"/>
<dbReference type="Proteomes" id="UP001153712">
    <property type="component" value="Chromosome 11"/>
</dbReference>
<gene>
    <name evidence="3" type="ORF">PHYEVI_LOCUS2250</name>
</gene>
<feature type="region of interest" description="Disordered" evidence="2">
    <location>
        <begin position="680"/>
        <end position="719"/>
    </location>
</feature>
<name>A0A9N9XJ17_PHYSR</name>
<reference evidence="3" key="1">
    <citation type="submission" date="2022-01" db="EMBL/GenBank/DDBJ databases">
        <authorList>
            <person name="King R."/>
        </authorList>
    </citation>
    <scope>NUCLEOTIDE SEQUENCE</scope>
</reference>
<evidence type="ECO:0000313" key="4">
    <source>
        <dbReference type="Proteomes" id="UP001153712"/>
    </source>
</evidence>
<accession>A0A9N9XJ17</accession>
<dbReference type="InterPro" id="IPR039918">
    <property type="entry name" value="PPP4R4"/>
</dbReference>
<evidence type="ECO:0000313" key="3">
    <source>
        <dbReference type="EMBL" id="CAG9855810.1"/>
    </source>
</evidence>
<dbReference type="PANTHER" id="PTHR21467">
    <property type="entry name" value="PROTEIN PHOSPHATASE 4 REGULATORY SUBUNIT 4 PPP4R4"/>
    <property type="match status" value="1"/>
</dbReference>
<dbReference type="InterPro" id="IPR016024">
    <property type="entry name" value="ARM-type_fold"/>
</dbReference>
<feature type="repeat" description="HEAT" evidence="1">
    <location>
        <begin position="235"/>
        <end position="272"/>
    </location>
</feature>
<dbReference type="PANTHER" id="PTHR21467:SF0">
    <property type="entry name" value="SERINE_THREONINE-PROTEIN PHOSPHATASE 4 REGULATORY SUBUNIT 4"/>
    <property type="match status" value="1"/>
</dbReference>
<feature type="region of interest" description="Disordered" evidence="2">
    <location>
        <begin position="939"/>
        <end position="970"/>
    </location>
</feature>
<dbReference type="PROSITE" id="PS50077">
    <property type="entry name" value="HEAT_REPEAT"/>
    <property type="match status" value="1"/>
</dbReference>
<sequence length="970" mass="109397">MSKKLIDEEFESLQLDRPGSGKTPLQIQKHSIDPSFENKPIERSLYILSKGDVVQKLSVIQNLPNLLNDDYNGTLTRIIPKIQQELPMTSSIEFHLITSKIYKVLIEMKLDINLLKIVLQGIESKDPIVAGAWNETLVETITFLSEAAVKNEVLPFAIKQSQLNKPVTARVNSCRMIGKIAIHPQVSTFDVKKEIVPVTQSLCQDCLYEVRAAMCSELCNVAKGLANEKNVEASLLTCLVELSNDENVQVRAAAVNVAVALIPYLSQEAVNTAAVPLVKRLCLNSLSEGDMTFADVAKNYGKMLTFLQHHLNEEDGLWFINQFVELSRKGLVLVHEDFESEPLSINCRVHCAANLANVAFFVLSVVPNEKDKLYHAFEELAADPCFIVRKTVAENIFEITKALGAGSQVIIPDILKLIRDDSEEVLDVLIPNIGNTFTFLANAGFLSKEQTTQTTIDMGRALVKCQTEIFKYHNWRRKRSFLEQLEKLPNCTPSDFIHQHFTPLILKLTIEGARPVRTQAARTLLFFLKHNVKDNHRKWIKESLISTLCNSESCYNRHIFVNMCHEAIQVFSWKYFKESFYIPLLSLGEDPVSTVRLTVANMFPLLKKMLMMPLDRQLQTKLDHVVTKLEANEKDKDVLAILKANSKIMKNPQLTKPEELLEEKRKVEEEDKVHLGKATSSLAPMTSRNRNISSAVVRDSKNQRSNSRGQSKSSLSTNLMQMNRASSTPSGTFINEMNFLDQHFYTDAGVALPESASSTSIRSLEDDLSLLSVQRSQFINDEVSTISVENTNIENMSDDDLIELKTYTTNITDDVKVDLEKKTGNSISKGFEEHVRKRNKRNSCFFANDNTQRNKSVLKRRSLNLTVNETSRIPVIIRKNKIGIESSKLKITPVEYEENNDKPQNTMCNKNGNIKSSFSNSYKKKVTITSDKNFTKASNLPVLIRGPPQKDGQSGQVTSQTRLQKSNFTS</sequence>
<feature type="compositionally biased region" description="Polar residues" evidence="2">
    <location>
        <begin position="951"/>
        <end position="970"/>
    </location>
</feature>
<dbReference type="GO" id="GO:0008287">
    <property type="term" value="C:protein serine/threonine phosphatase complex"/>
    <property type="evidence" value="ECO:0007669"/>
    <property type="project" value="TreeGrafter"/>
</dbReference>
<feature type="compositionally biased region" description="Polar residues" evidence="2">
    <location>
        <begin position="703"/>
        <end position="719"/>
    </location>
</feature>
<dbReference type="InterPro" id="IPR011989">
    <property type="entry name" value="ARM-like"/>
</dbReference>
<evidence type="ECO:0008006" key="5">
    <source>
        <dbReference type="Google" id="ProtNLM"/>
    </source>
</evidence>
<dbReference type="Gene3D" id="1.25.10.10">
    <property type="entry name" value="Leucine-rich Repeat Variant"/>
    <property type="match status" value="1"/>
</dbReference>
<dbReference type="EMBL" id="OU900104">
    <property type="protein sequence ID" value="CAG9855810.1"/>
    <property type="molecule type" value="Genomic_DNA"/>
</dbReference>
<evidence type="ECO:0000256" key="1">
    <source>
        <dbReference type="PROSITE-ProRule" id="PRU00103"/>
    </source>
</evidence>
<evidence type="ECO:0000256" key="2">
    <source>
        <dbReference type="SAM" id="MobiDB-lite"/>
    </source>
</evidence>
<keyword evidence="4" id="KW-1185">Reference proteome</keyword>
<dbReference type="OrthoDB" id="340346at2759"/>
<dbReference type="GO" id="GO:0005829">
    <property type="term" value="C:cytosol"/>
    <property type="evidence" value="ECO:0007669"/>
    <property type="project" value="TreeGrafter"/>
</dbReference>
<dbReference type="AlphaFoldDB" id="A0A9N9XJ17"/>
<feature type="compositionally biased region" description="Polar residues" evidence="2">
    <location>
        <begin position="680"/>
        <end position="694"/>
    </location>
</feature>
<dbReference type="GO" id="GO:0019888">
    <property type="term" value="F:protein phosphatase regulator activity"/>
    <property type="evidence" value="ECO:0007669"/>
    <property type="project" value="TreeGrafter"/>
</dbReference>
<dbReference type="InterPro" id="IPR021133">
    <property type="entry name" value="HEAT_type_2"/>
</dbReference>
<protein>
    <recommendedName>
        <fullName evidence="5">Serine/threonine-protein phosphatase 4 regulatory subunit 4</fullName>
    </recommendedName>
</protein>
<dbReference type="SUPFAM" id="SSF48371">
    <property type="entry name" value="ARM repeat"/>
    <property type="match status" value="1"/>
</dbReference>